<keyword evidence="3 6" id="KW-0812">Transmembrane</keyword>
<dbReference type="GO" id="GO:0005886">
    <property type="term" value="C:plasma membrane"/>
    <property type="evidence" value="ECO:0007669"/>
    <property type="project" value="UniProtKB-SubCell"/>
</dbReference>
<feature type="transmembrane region" description="Helical" evidence="6">
    <location>
        <begin position="291"/>
        <end position="311"/>
    </location>
</feature>
<dbReference type="PaxDb" id="246200-SPO1885"/>
<dbReference type="GO" id="GO:0055091">
    <property type="term" value="P:phospholipid homeostasis"/>
    <property type="evidence" value="ECO:0007669"/>
    <property type="project" value="TreeGrafter"/>
</dbReference>
<evidence type="ECO:0000313" key="9">
    <source>
        <dbReference type="Proteomes" id="UP000001023"/>
    </source>
</evidence>
<keyword evidence="4 6" id="KW-1133">Transmembrane helix</keyword>
<dbReference type="InterPro" id="IPR051211">
    <property type="entry name" value="PG_lysyltransferase"/>
</dbReference>
<evidence type="ECO:0000256" key="1">
    <source>
        <dbReference type="ARBA" id="ARBA00004651"/>
    </source>
</evidence>
<dbReference type="Pfam" id="PF09924">
    <property type="entry name" value="LPG_synthase_C"/>
    <property type="match status" value="1"/>
</dbReference>
<gene>
    <name evidence="8" type="ordered locus">SPO1885</name>
</gene>
<reference evidence="8 9" key="2">
    <citation type="journal article" date="2014" name="Stand. Genomic Sci.">
        <title>An updated genome annotation for the model marine bacterium Ruegeria pomeroyi DSS-3.</title>
        <authorList>
            <person name="Rivers A.R."/>
            <person name="Smith C.B."/>
            <person name="Moran M.A."/>
        </authorList>
    </citation>
    <scope>GENOME REANNOTATION</scope>
    <source>
        <strain evidence="9">ATCC 700808 / DSM 15171 / DSS-3</strain>
    </source>
</reference>
<evidence type="ECO:0000313" key="8">
    <source>
        <dbReference type="EMBL" id="AAV95164.1"/>
    </source>
</evidence>
<accession>Q5LS83</accession>
<feature type="transmembrane region" description="Helical" evidence="6">
    <location>
        <begin position="181"/>
        <end position="198"/>
    </location>
</feature>
<reference evidence="8 9" key="1">
    <citation type="journal article" date="2004" name="Nature">
        <title>Genome sequence of Silicibacter pomeroyi reveals adaptations to the marine environment.</title>
        <authorList>
            <person name="Moran M.A."/>
            <person name="Buchan A."/>
            <person name="Gonzalez J.M."/>
            <person name="Heidelberg J.F."/>
            <person name="Whitman W.B."/>
            <person name="Kiene R.P."/>
            <person name="Henriksen J.R."/>
            <person name="King G.M."/>
            <person name="Belas R."/>
            <person name="Fuqua C."/>
            <person name="Brinkac L."/>
            <person name="Lewis M."/>
            <person name="Johri S."/>
            <person name="Weaver B."/>
            <person name="Pai G."/>
            <person name="Eisen J.A."/>
            <person name="Rahe E."/>
            <person name="Sheldon W.M."/>
            <person name="Ye W."/>
            <person name="Miller T.R."/>
            <person name="Carlton J."/>
            <person name="Rasko D.A."/>
            <person name="Paulsen I.T."/>
            <person name="Ren Q."/>
            <person name="Daugherty S.C."/>
            <person name="Deboy R.T."/>
            <person name="Dodson R.J."/>
            <person name="Durkin A.S."/>
            <person name="Madupu R."/>
            <person name="Nelson W.C."/>
            <person name="Sullivan S.A."/>
            <person name="Rosovitz M.J."/>
            <person name="Haft D.H."/>
            <person name="Selengut J."/>
            <person name="Ward N."/>
        </authorList>
    </citation>
    <scope>NUCLEOTIDE SEQUENCE [LARGE SCALE GENOMIC DNA]</scope>
    <source>
        <strain evidence="9">ATCC 700808 / DSM 15171 / DSS-3</strain>
    </source>
</reference>
<dbReference type="GO" id="GO:0016755">
    <property type="term" value="F:aminoacyltransferase activity"/>
    <property type="evidence" value="ECO:0007669"/>
    <property type="project" value="TreeGrafter"/>
</dbReference>
<evidence type="ECO:0000256" key="5">
    <source>
        <dbReference type="ARBA" id="ARBA00023136"/>
    </source>
</evidence>
<feature type="domain" description="Phosphatidylglycerol lysyltransferase C-terminal" evidence="7">
    <location>
        <begin position="326"/>
        <end position="588"/>
    </location>
</feature>
<dbReference type="Proteomes" id="UP000001023">
    <property type="component" value="Chromosome"/>
</dbReference>
<comment type="subcellular location">
    <subcellularLocation>
        <location evidence="1">Cell membrane</location>
        <topology evidence="1">Multi-pass membrane protein</topology>
    </subcellularLocation>
</comment>
<name>Q5LS83_RUEPO</name>
<organism evidence="8 9">
    <name type="scientific">Ruegeria pomeroyi (strain ATCC 700808 / DSM 15171 / DSS-3)</name>
    <name type="common">Silicibacter pomeroyi</name>
    <dbReference type="NCBI Taxonomy" id="246200"/>
    <lineage>
        <taxon>Bacteria</taxon>
        <taxon>Pseudomonadati</taxon>
        <taxon>Pseudomonadota</taxon>
        <taxon>Alphaproteobacteria</taxon>
        <taxon>Rhodobacterales</taxon>
        <taxon>Roseobacteraceae</taxon>
        <taxon>Ruegeria</taxon>
    </lineage>
</organism>
<dbReference type="SUPFAM" id="SSF55729">
    <property type="entry name" value="Acyl-CoA N-acyltransferases (Nat)"/>
    <property type="match status" value="1"/>
</dbReference>
<feature type="transmembrane region" description="Helical" evidence="6">
    <location>
        <begin position="109"/>
        <end position="131"/>
    </location>
</feature>
<dbReference type="HOGENOM" id="CLU_448963_0_0_5"/>
<keyword evidence="5 6" id="KW-0472">Membrane</keyword>
<feature type="transmembrane region" description="Helical" evidence="6">
    <location>
        <begin position="218"/>
        <end position="237"/>
    </location>
</feature>
<proteinExistence type="predicted"/>
<feature type="transmembrane region" description="Helical" evidence="6">
    <location>
        <begin position="31"/>
        <end position="50"/>
    </location>
</feature>
<dbReference type="AlphaFoldDB" id="Q5LS83"/>
<evidence type="ECO:0000259" key="7">
    <source>
        <dbReference type="Pfam" id="PF09924"/>
    </source>
</evidence>
<dbReference type="InterPro" id="IPR016181">
    <property type="entry name" value="Acyl_CoA_acyltransferase"/>
</dbReference>
<keyword evidence="2" id="KW-1003">Cell membrane</keyword>
<evidence type="ECO:0000256" key="6">
    <source>
        <dbReference type="SAM" id="Phobius"/>
    </source>
</evidence>
<dbReference type="PANTHER" id="PTHR34697:SF2">
    <property type="entry name" value="PHOSPHATIDYLGLYCEROL LYSYLTRANSFERASE"/>
    <property type="match status" value="1"/>
</dbReference>
<feature type="transmembrane region" description="Helical" evidence="6">
    <location>
        <begin position="249"/>
        <end position="271"/>
    </location>
</feature>
<sequence length="635" mass="68371">MGKGCAASLWPTAIGPRMPRPLSLLPRPAGLMLRLVGSLVLTLWLVWLLADRLALLAPGEVIAALSGLPVWRLAAALLATAVSFWALGRYDGVAHRHFRTGLAARQARLCGMAAIGFSQFVGCGVLSGSFARWRMIGDLTPALALRLTTFVAITFLLALAFWASALCLIAPPLPGLRQTGVAGLALLLPITLVLFLLPRLRLGRFTLRLPSLRALGAILGWAALDLAAAAAVLWVLLPALSWTDLPLLMSAYVLALAAGLLSGAPGGLGAFELTLLALLPAIPGAELMAAVLAYRLIYVALPALAAVPLLLSPPDLRLGRQHRLPRRIHHHPPARPRAETAVVTQSRGYVLSGGFADMAVVETDQSLIMLFDPVCGGRHPDLYLLARRAAQRNLFALVYKCSARVAVSARRAGWRVRHVSDEATLVPADFTIAGSHRRQLRRKLRQAERAGLTVRRASTLPLTQMAAVDRLWQEANGRAWGLTMGRFAPDYLARQAVFLAWRGARLEGFVSFHRSRDEWCLDLMRTHPDAPEGTMHALVATALAATAAARVPRLSLAAVPAGRLGHRFDGLRQFKDSFAPRWQPLYMAAPGWTAIALAAADLARHVQAPPPLAAPDAQPAHDLDEEIEFASLTGT</sequence>
<dbReference type="eggNOG" id="COG2898">
    <property type="taxonomic scope" value="Bacteria"/>
</dbReference>
<dbReference type="EMBL" id="CP000031">
    <property type="protein sequence ID" value="AAV95164.1"/>
    <property type="molecule type" value="Genomic_DNA"/>
</dbReference>
<dbReference type="eggNOG" id="COG0392">
    <property type="taxonomic scope" value="Bacteria"/>
</dbReference>
<dbReference type="InterPro" id="IPR024320">
    <property type="entry name" value="LPG_synthase_C"/>
</dbReference>
<dbReference type="PANTHER" id="PTHR34697">
    <property type="entry name" value="PHOSPHATIDYLGLYCEROL LYSYLTRANSFERASE"/>
    <property type="match status" value="1"/>
</dbReference>
<feature type="transmembrane region" description="Helical" evidence="6">
    <location>
        <begin position="70"/>
        <end position="88"/>
    </location>
</feature>
<evidence type="ECO:0000256" key="4">
    <source>
        <dbReference type="ARBA" id="ARBA00022989"/>
    </source>
</evidence>
<dbReference type="STRING" id="246200.SPO1885"/>
<feature type="transmembrane region" description="Helical" evidence="6">
    <location>
        <begin position="143"/>
        <end position="169"/>
    </location>
</feature>
<keyword evidence="9" id="KW-1185">Reference proteome</keyword>
<evidence type="ECO:0000256" key="3">
    <source>
        <dbReference type="ARBA" id="ARBA00022692"/>
    </source>
</evidence>
<protein>
    <submittedName>
        <fullName evidence="8">Membrane protein, putative</fullName>
    </submittedName>
</protein>
<dbReference type="KEGG" id="sil:SPO1885"/>
<evidence type="ECO:0000256" key="2">
    <source>
        <dbReference type="ARBA" id="ARBA00022475"/>
    </source>
</evidence>